<evidence type="ECO:0000313" key="2">
    <source>
        <dbReference type="Proteomes" id="UP000230775"/>
    </source>
</evidence>
<accession>A0A2H0WQI2</accession>
<organism evidence="1 2">
    <name type="scientific">Candidatus Shapirobacteria bacterium CG09_land_8_20_14_0_10_39_12</name>
    <dbReference type="NCBI Taxonomy" id="1974885"/>
    <lineage>
        <taxon>Bacteria</taxon>
        <taxon>Candidatus Shapironibacteriota</taxon>
    </lineage>
</organism>
<dbReference type="EMBL" id="PEZI01000003">
    <property type="protein sequence ID" value="PIS14922.1"/>
    <property type="molecule type" value="Genomic_DNA"/>
</dbReference>
<evidence type="ECO:0000313" key="1">
    <source>
        <dbReference type="EMBL" id="PIS14922.1"/>
    </source>
</evidence>
<proteinExistence type="predicted"/>
<sequence>MAGGNISLTTANSVITGQTGLTLQETGDEFGTVKLHLRNRYGVNGAMFEQAGSVDLVDFVFKSLNNQRNIRFED</sequence>
<dbReference type="AlphaFoldDB" id="A0A2H0WQI2"/>
<dbReference type="Proteomes" id="UP000230775">
    <property type="component" value="Unassembled WGS sequence"/>
</dbReference>
<gene>
    <name evidence="1" type="ORF">COT64_00055</name>
</gene>
<protein>
    <submittedName>
        <fullName evidence="1">Uncharacterized protein</fullName>
    </submittedName>
</protein>
<comment type="caution">
    <text evidence="1">The sequence shown here is derived from an EMBL/GenBank/DDBJ whole genome shotgun (WGS) entry which is preliminary data.</text>
</comment>
<reference evidence="2" key="1">
    <citation type="submission" date="2017-09" db="EMBL/GenBank/DDBJ databases">
        <title>Depth-based differentiation of microbial function through sediment-hosted aquifers and enrichment of novel symbionts in the deep terrestrial subsurface.</title>
        <authorList>
            <person name="Probst A.J."/>
            <person name="Ladd B."/>
            <person name="Jarett J.K."/>
            <person name="Geller-Mcgrath D.E."/>
            <person name="Sieber C.M.K."/>
            <person name="Emerson J.B."/>
            <person name="Anantharaman K."/>
            <person name="Thomas B.C."/>
            <person name="Malmstrom R."/>
            <person name="Stieglmeier M."/>
            <person name="Klingl A."/>
            <person name="Woyke T."/>
            <person name="Ryan C.M."/>
            <person name="Banfield J.F."/>
        </authorList>
    </citation>
    <scope>NUCLEOTIDE SEQUENCE [LARGE SCALE GENOMIC DNA]</scope>
</reference>
<feature type="non-terminal residue" evidence="1">
    <location>
        <position position="74"/>
    </location>
</feature>
<name>A0A2H0WQI2_9BACT</name>